<keyword evidence="9 11" id="KW-0057">Aromatic amino acid biosynthesis</keyword>
<name>A0A1Y6GR02_RAOOR</name>
<keyword evidence="3 11" id="KW-0028">Amino-acid biosynthesis</keyword>
<dbReference type="EMBL" id="CP104450">
    <property type="protein sequence ID" value="UXE37230.1"/>
    <property type="molecule type" value="Genomic_DNA"/>
</dbReference>
<dbReference type="PANTHER" id="PTHR21087:SF21">
    <property type="entry name" value="SHIKIMATE KINASE 2"/>
    <property type="match status" value="1"/>
</dbReference>
<feature type="binding site" evidence="11">
    <location>
        <position position="58"/>
    </location>
    <ligand>
        <name>substrate</name>
    </ligand>
</feature>
<keyword evidence="5 11" id="KW-0547">Nucleotide-binding</keyword>
<keyword evidence="8 11" id="KW-0460">Magnesium</keyword>
<reference evidence="14 16" key="3">
    <citation type="submission" date="2024-02" db="EMBL/GenBank/DDBJ databases">
        <title>Tn5403 promotes plasmid rearrangements and degradation of the Klebsiella pneumoniae carbapenemase (KPC) transposon Tn4401.</title>
        <authorList>
            <person name="Sheppard A.E."/>
            <person name="Barry K.E."/>
            <person name="Parikh H.I."/>
            <person name="Vegesana K."/>
            <person name="Sebra R."/>
            <person name="George S."/>
            <person name="Sanderson N.D."/>
            <person name="Stoesser N."/>
            <person name="Eyre D.W."/>
            <person name="Crook D.W."/>
            <person name="Walker A.S."/>
            <person name="Mathers A.J."/>
        </authorList>
    </citation>
    <scope>NUCLEOTIDE SEQUENCE [LARGE SCALE GENOMIC DNA]</scope>
    <source>
        <strain evidence="14 16">CAV1921</strain>
    </source>
</reference>
<reference evidence="13" key="2">
    <citation type="submission" date="2022-09" db="EMBL/GenBank/DDBJ databases">
        <title>Multidrug resistance Raoultella ornithinolytica Strain MQB_Silv_108.</title>
        <authorList>
            <person name="Quintela-Baluja M."/>
        </authorList>
    </citation>
    <scope>NUCLEOTIDE SEQUENCE</scope>
    <source>
        <strain evidence="13">MQB_Silv_108</strain>
    </source>
</reference>
<dbReference type="Proteomes" id="UP001350972">
    <property type="component" value="Chromosome"/>
</dbReference>
<dbReference type="PRINTS" id="PR01100">
    <property type="entry name" value="SHIKIMTKNASE"/>
</dbReference>
<dbReference type="GO" id="GO:0005524">
    <property type="term" value="F:ATP binding"/>
    <property type="evidence" value="ECO:0007669"/>
    <property type="project" value="UniProtKB-UniRule"/>
</dbReference>
<dbReference type="GO" id="GO:0000287">
    <property type="term" value="F:magnesium ion binding"/>
    <property type="evidence" value="ECO:0007669"/>
    <property type="project" value="UniProtKB-UniRule"/>
</dbReference>
<sequence>MTLPIFLIGPRGCGKTTIGHALARARHYQFTDTDHALQEREQRTVATIVEQEGWARFRELESEALKAAARPETVVATGGGIILAEANRQFMRENGVVIYLQVPVSALIERLEAYPKTEQRPTLTGKPVRDEVGEVLAQREALYRATAHHIIDATATPDDVVGHILATLQNVFAPQEAQCVEAARE</sequence>
<evidence type="ECO:0000256" key="11">
    <source>
        <dbReference type="HAMAP-Rule" id="MF_00109"/>
    </source>
</evidence>
<dbReference type="PANTHER" id="PTHR21087">
    <property type="entry name" value="SHIKIMATE KINASE"/>
    <property type="match status" value="1"/>
</dbReference>
<feature type="binding site" evidence="11">
    <location>
        <position position="120"/>
    </location>
    <ligand>
        <name>ATP</name>
        <dbReference type="ChEBI" id="CHEBI:30616"/>
    </ligand>
</feature>
<dbReference type="GO" id="GO:0005829">
    <property type="term" value="C:cytosol"/>
    <property type="evidence" value="ECO:0007669"/>
    <property type="project" value="TreeGrafter"/>
</dbReference>
<evidence type="ECO:0000256" key="4">
    <source>
        <dbReference type="ARBA" id="ARBA00022679"/>
    </source>
</evidence>
<dbReference type="InterPro" id="IPR031322">
    <property type="entry name" value="Shikimate/glucono_kinase"/>
</dbReference>
<evidence type="ECO:0000256" key="9">
    <source>
        <dbReference type="ARBA" id="ARBA00023141"/>
    </source>
</evidence>
<comment type="cofactor">
    <cofactor evidence="11">
        <name>Mg(2+)</name>
        <dbReference type="ChEBI" id="CHEBI:18420"/>
    </cofactor>
    <text evidence="11">Binds 1 Mg(2+) ion per subunit.</text>
</comment>
<evidence type="ECO:0000256" key="5">
    <source>
        <dbReference type="ARBA" id="ARBA00022741"/>
    </source>
</evidence>
<evidence type="ECO:0000313" key="16">
    <source>
        <dbReference type="Proteomes" id="UP001350972"/>
    </source>
</evidence>
<feature type="binding site" evidence="11">
    <location>
        <begin position="12"/>
        <end position="17"/>
    </location>
    <ligand>
        <name>ATP</name>
        <dbReference type="ChEBI" id="CHEBI:30616"/>
    </ligand>
</feature>
<comment type="pathway">
    <text evidence="1 11">Metabolic intermediate biosynthesis; chorismate biosynthesis; chorismate from D-erythrose 4-phosphate and phosphoenolpyruvate: step 5/7.</text>
</comment>
<evidence type="ECO:0000313" key="12">
    <source>
        <dbReference type="EMBL" id="PIK90106.1"/>
    </source>
</evidence>
<accession>A0A1Y6GR02</accession>
<dbReference type="Pfam" id="PF01202">
    <property type="entry name" value="SKI"/>
    <property type="match status" value="1"/>
</dbReference>
<dbReference type="NCBIfam" id="NF002988">
    <property type="entry name" value="PRK03731.1"/>
    <property type="match status" value="1"/>
</dbReference>
<feature type="binding site" evidence="11">
    <location>
        <position position="34"/>
    </location>
    <ligand>
        <name>substrate</name>
    </ligand>
</feature>
<evidence type="ECO:0000256" key="1">
    <source>
        <dbReference type="ARBA" id="ARBA00004842"/>
    </source>
</evidence>
<comment type="subcellular location">
    <subcellularLocation>
        <location evidence="11">Cytoplasm</location>
    </subcellularLocation>
</comment>
<dbReference type="PaxDb" id="1286170-RORB6_13570"/>
<evidence type="ECO:0000313" key="13">
    <source>
        <dbReference type="EMBL" id="UXE37230.1"/>
    </source>
</evidence>
<dbReference type="GO" id="GO:0009073">
    <property type="term" value="P:aromatic amino acid family biosynthetic process"/>
    <property type="evidence" value="ECO:0007669"/>
    <property type="project" value="UniProtKB-KW"/>
</dbReference>
<dbReference type="EMBL" id="NKYI01000011">
    <property type="protein sequence ID" value="PIK90106.1"/>
    <property type="molecule type" value="Genomic_DNA"/>
</dbReference>
<reference evidence="12 15" key="1">
    <citation type="submission" date="2017-07" db="EMBL/GenBank/DDBJ databases">
        <title>Raoultella ornithinolytica strain HH3 draft genome.</title>
        <authorList>
            <person name="Duceppe M.-O."/>
            <person name="Huang H."/>
            <person name="Phipps-Todd B."/>
        </authorList>
    </citation>
    <scope>NUCLEOTIDE SEQUENCE [LARGE SCALE GENOMIC DNA]</scope>
    <source>
        <strain evidence="12 15">HH3</strain>
    </source>
</reference>
<keyword evidence="7 11" id="KW-0067">ATP-binding</keyword>
<dbReference type="STRING" id="54291.TE10_07420"/>
<protein>
    <recommendedName>
        <fullName evidence="11">Shikimate kinase 1</fullName>
        <shortName evidence="11">SK 1</shortName>
        <ecNumber evidence="11">2.7.1.71</ecNumber>
    </recommendedName>
</protein>
<feature type="binding site" evidence="11">
    <location>
        <position position="79"/>
    </location>
    <ligand>
        <name>substrate</name>
    </ligand>
</feature>
<evidence type="ECO:0000256" key="8">
    <source>
        <dbReference type="ARBA" id="ARBA00022842"/>
    </source>
</evidence>
<dbReference type="GO" id="GO:0009423">
    <property type="term" value="P:chorismate biosynthetic process"/>
    <property type="evidence" value="ECO:0007669"/>
    <property type="project" value="UniProtKB-UniRule"/>
</dbReference>
<keyword evidence="16" id="KW-1185">Reference proteome</keyword>
<proteinExistence type="inferred from homology"/>
<dbReference type="InterPro" id="IPR000623">
    <property type="entry name" value="Shikimate_kinase/TSH1"/>
</dbReference>
<dbReference type="Gene3D" id="3.40.50.300">
    <property type="entry name" value="P-loop containing nucleotide triphosphate hydrolases"/>
    <property type="match status" value="1"/>
</dbReference>
<evidence type="ECO:0000313" key="15">
    <source>
        <dbReference type="Proteomes" id="UP000229713"/>
    </source>
</evidence>
<comment type="caution">
    <text evidence="11">Lacks conserved residue(s) required for the propagation of feature annotation.</text>
</comment>
<evidence type="ECO:0000256" key="2">
    <source>
        <dbReference type="ARBA" id="ARBA00022490"/>
    </source>
</evidence>
<evidence type="ECO:0000256" key="3">
    <source>
        <dbReference type="ARBA" id="ARBA00022605"/>
    </source>
</evidence>
<dbReference type="GO" id="GO:0004765">
    <property type="term" value="F:shikimate kinase activity"/>
    <property type="evidence" value="ECO:0007669"/>
    <property type="project" value="UniProtKB-UniRule"/>
</dbReference>
<dbReference type="Proteomes" id="UP001064206">
    <property type="component" value="Chromosome"/>
</dbReference>
<dbReference type="Proteomes" id="UP000229713">
    <property type="component" value="Unassembled WGS sequence"/>
</dbReference>
<dbReference type="PROSITE" id="PS01128">
    <property type="entry name" value="SHIKIMATE_KINASE"/>
    <property type="match status" value="1"/>
</dbReference>
<feature type="binding site" evidence="11">
    <location>
        <position position="16"/>
    </location>
    <ligand>
        <name>Mg(2+)</name>
        <dbReference type="ChEBI" id="CHEBI:18420"/>
    </ligand>
</feature>
<comment type="subunit">
    <text evidence="11">Monomer.</text>
</comment>
<comment type="function">
    <text evidence="11">Catalyzes the specific phosphorylation of the 3-hydroxyl group of shikimic acid using ATP as a cosubstrate.</text>
</comment>
<dbReference type="AlphaFoldDB" id="A0A1Y6GR02"/>
<evidence type="ECO:0000256" key="7">
    <source>
        <dbReference type="ARBA" id="ARBA00022840"/>
    </source>
</evidence>
<comment type="catalytic activity">
    <reaction evidence="10 11">
        <text>shikimate + ATP = 3-phosphoshikimate + ADP + H(+)</text>
        <dbReference type="Rhea" id="RHEA:13121"/>
        <dbReference type="ChEBI" id="CHEBI:15378"/>
        <dbReference type="ChEBI" id="CHEBI:30616"/>
        <dbReference type="ChEBI" id="CHEBI:36208"/>
        <dbReference type="ChEBI" id="CHEBI:145989"/>
        <dbReference type="ChEBI" id="CHEBI:456216"/>
        <dbReference type="EC" id="2.7.1.71"/>
    </reaction>
</comment>
<dbReference type="SUPFAM" id="SSF52540">
    <property type="entry name" value="P-loop containing nucleoside triphosphate hydrolases"/>
    <property type="match status" value="1"/>
</dbReference>
<dbReference type="EC" id="2.7.1.71" evidence="11"/>
<evidence type="ECO:0000256" key="10">
    <source>
        <dbReference type="ARBA" id="ARBA00048567"/>
    </source>
</evidence>
<comment type="similarity">
    <text evidence="11">Belongs to the shikimate kinase family.</text>
</comment>
<dbReference type="InterPro" id="IPR023000">
    <property type="entry name" value="Shikimate_kinase_CS"/>
</dbReference>
<keyword evidence="11" id="KW-0479">Metal-binding</keyword>
<dbReference type="GeneID" id="93755685"/>
<feature type="binding site" evidence="11">
    <location>
        <position position="139"/>
    </location>
    <ligand>
        <name>substrate</name>
    </ligand>
</feature>
<dbReference type="eggNOG" id="COG0703">
    <property type="taxonomic scope" value="Bacteria"/>
</dbReference>
<gene>
    <name evidence="13" type="primary">aroL</name>
    <name evidence="11" type="synonym">aroK</name>
    <name evidence="12" type="ORF">CFY86_04905</name>
    <name evidence="14" type="ORF">LM286_21410</name>
    <name evidence="13" type="ORF">N2J37_22290</name>
</gene>
<evidence type="ECO:0000313" key="14">
    <source>
        <dbReference type="EMBL" id="WWC10855.1"/>
    </source>
</evidence>
<dbReference type="CDD" id="cd00464">
    <property type="entry name" value="SK"/>
    <property type="match status" value="1"/>
</dbReference>
<dbReference type="HAMAP" id="MF_00109">
    <property type="entry name" value="Shikimate_kinase"/>
    <property type="match status" value="1"/>
</dbReference>
<dbReference type="EMBL" id="CP145163">
    <property type="protein sequence ID" value="WWC10855.1"/>
    <property type="molecule type" value="Genomic_DNA"/>
</dbReference>
<dbReference type="GO" id="GO:0008652">
    <property type="term" value="P:amino acid biosynthetic process"/>
    <property type="evidence" value="ECO:0007669"/>
    <property type="project" value="UniProtKB-KW"/>
</dbReference>
<organism evidence="12 15">
    <name type="scientific">Raoultella ornithinolytica</name>
    <name type="common">Klebsiella ornithinolytica</name>
    <dbReference type="NCBI Taxonomy" id="54291"/>
    <lineage>
        <taxon>Bacteria</taxon>
        <taxon>Pseudomonadati</taxon>
        <taxon>Pseudomonadota</taxon>
        <taxon>Gammaproteobacteria</taxon>
        <taxon>Enterobacterales</taxon>
        <taxon>Enterobacteriaceae</taxon>
        <taxon>Klebsiella/Raoultella group</taxon>
        <taxon>Raoultella</taxon>
    </lineage>
</organism>
<dbReference type="UniPathway" id="UPA00053">
    <property type="reaction ID" value="UER00088"/>
</dbReference>
<keyword evidence="2 11" id="KW-0963">Cytoplasm</keyword>
<keyword evidence="6 11" id="KW-0418">Kinase</keyword>
<dbReference type="InterPro" id="IPR027417">
    <property type="entry name" value="P-loop_NTPase"/>
</dbReference>
<dbReference type="RefSeq" id="WP_004858511.1">
    <property type="nucleotide sequence ID" value="NZ_ABDFAB020000003.1"/>
</dbReference>
<evidence type="ECO:0000256" key="6">
    <source>
        <dbReference type="ARBA" id="ARBA00022777"/>
    </source>
</evidence>
<keyword evidence="4 11" id="KW-0808">Transferase</keyword>